<keyword evidence="2" id="KW-1185">Reference proteome</keyword>
<dbReference type="EMBL" id="JAVHJS010000001">
    <property type="protein sequence ID" value="KAK2868336.1"/>
    <property type="molecule type" value="Genomic_DNA"/>
</dbReference>
<reference evidence="1" key="1">
    <citation type="submission" date="2023-08" db="EMBL/GenBank/DDBJ databases">
        <title>Pelteobagrus vachellii genome.</title>
        <authorList>
            <person name="Liu H."/>
        </authorList>
    </citation>
    <scope>NUCLEOTIDE SEQUENCE</scope>
    <source>
        <strain evidence="1">PRFRI_2022a</strain>
        <tissue evidence="1">Muscle</tissue>
    </source>
</reference>
<comment type="caution">
    <text evidence="1">The sequence shown here is derived from an EMBL/GenBank/DDBJ whole genome shotgun (WGS) entry which is preliminary data.</text>
</comment>
<organism evidence="1 2">
    <name type="scientific">Tachysurus vachellii</name>
    <name type="common">Darkbarbel catfish</name>
    <name type="synonym">Pelteobagrus vachellii</name>
    <dbReference type="NCBI Taxonomy" id="175792"/>
    <lineage>
        <taxon>Eukaryota</taxon>
        <taxon>Metazoa</taxon>
        <taxon>Chordata</taxon>
        <taxon>Craniata</taxon>
        <taxon>Vertebrata</taxon>
        <taxon>Euteleostomi</taxon>
        <taxon>Actinopterygii</taxon>
        <taxon>Neopterygii</taxon>
        <taxon>Teleostei</taxon>
        <taxon>Ostariophysi</taxon>
        <taxon>Siluriformes</taxon>
        <taxon>Bagridae</taxon>
        <taxon>Tachysurus</taxon>
    </lineage>
</organism>
<proteinExistence type="predicted"/>
<dbReference type="AlphaFoldDB" id="A0AA88NYT3"/>
<gene>
    <name evidence="1" type="ORF">Q7C36_000207</name>
</gene>
<dbReference type="Proteomes" id="UP001187315">
    <property type="component" value="Unassembled WGS sequence"/>
</dbReference>
<evidence type="ECO:0000313" key="2">
    <source>
        <dbReference type="Proteomes" id="UP001187315"/>
    </source>
</evidence>
<protein>
    <submittedName>
        <fullName evidence="1">Uncharacterized protein</fullName>
    </submittedName>
</protein>
<evidence type="ECO:0000313" key="1">
    <source>
        <dbReference type="EMBL" id="KAK2868336.1"/>
    </source>
</evidence>
<name>A0AA88NYT3_TACVA</name>
<sequence length="75" mass="8520">MTLELRFGEMLHMAPLPRRDEAQVCVWVKTREGRTSLANVRFDGGRKIISEELKDGFYVRCLVSCGTRSPGMFAV</sequence>
<accession>A0AA88NYT3</accession>